<dbReference type="KEGG" id="shun:DWB77_00869"/>
<name>A0A387H819_9ACTN</name>
<accession>A0A387H819</accession>
<dbReference type="InterPro" id="IPR011990">
    <property type="entry name" value="TPR-like_helical_dom_sf"/>
</dbReference>
<reference evidence="2 3" key="1">
    <citation type="submission" date="2018-10" db="EMBL/GenBank/DDBJ databases">
        <title>Relationship between Morphology and Antimicrobial Activity in Streptomyces.</title>
        <authorList>
            <person name="Kang H.J."/>
            <person name="Kim S.B."/>
        </authorList>
    </citation>
    <scope>NUCLEOTIDE SEQUENCE [LARGE SCALE GENOMIC DNA]</scope>
    <source>
        <strain evidence="2 3">BH38</strain>
    </source>
</reference>
<gene>
    <name evidence="2" type="ORF">DWB77_00869</name>
</gene>
<evidence type="ECO:0000256" key="1">
    <source>
        <dbReference type="SAM" id="MobiDB-lite"/>
    </source>
</evidence>
<dbReference type="SUPFAM" id="SSF48452">
    <property type="entry name" value="TPR-like"/>
    <property type="match status" value="1"/>
</dbReference>
<organism evidence="2 3">
    <name type="scientific">Streptomyces hundungensis</name>
    <dbReference type="NCBI Taxonomy" id="1077946"/>
    <lineage>
        <taxon>Bacteria</taxon>
        <taxon>Bacillati</taxon>
        <taxon>Actinomycetota</taxon>
        <taxon>Actinomycetes</taxon>
        <taxon>Kitasatosporales</taxon>
        <taxon>Streptomycetaceae</taxon>
        <taxon>Streptomyces</taxon>
    </lineage>
</organism>
<dbReference type="AlphaFoldDB" id="A0A387H819"/>
<dbReference type="Proteomes" id="UP000271554">
    <property type="component" value="Chromosome"/>
</dbReference>
<evidence type="ECO:0008006" key="4">
    <source>
        <dbReference type="Google" id="ProtNLM"/>
    </source>
</evidence>
<evidence type="ECO:0000313" key="3">
    <source>
        <dbReference type="Proteomes" id="UP000271554"/>
    </source>
</evidence>
<keyword evidence="3" id="KW-1185">Reference proteome</keyword>
<protein>
    <recommendedName>
        <fullName evidence="4">CHAT domain-containing protein</fullName>
    </recommendedName>
</protein>
<proteinExistence type="predicted"/>
<dbReference type="EMBL" id="CP032698">
    <property type="protein sequence ID" value="AYG78761.1"/>
    <property type="molecule type" value="Genomic_DNA"/>
</dbReference>
<dbReference type="Gene3D" id="1.25.40.10">
    <property type="entry name" value="Tetratricopeptide repeat domain"/>
    <property type="match status" value="2"/>
</dbReference>
<sequence length="1248" mass="135149">MLEEAVRRLEERTARYTAEGDASVLRTQDAQADVDAVLEAMSANGLTPEVACVLGVFLFHRCETNPETRTDDALLTLEIFSHIPDRADALPRRARNSAAHIWNDRATALLQGVDGVPPDLREVDEAIRLYCIAVLMLGPGHAMASIVAARVGTALMRRFRMTGVATDLDEAIDRMRSPLEDPQQDDERTRAACLVNLGTALRLRFSLRGALEDLSEAVLRWRDARQLESVALEPLGRLSGQPSRQPSVQRAVPPHLGDEFVLACALLLHWKGAADPLLISVREHMTPTEWEAVAQARPPGWQWAQPAGEALRHASTTGDLVVLDHALALLLNAAEVCQRGSADHLAVLRRMESALMSRLSLTDDLEDASELAISARLNVDLAAATPDLLIEQLPYLTASLRACHRHSRLVPLLDEAIDWLQYGLEHIGPGHPAWGTLHSNLGVVYQDRYAATDDDADGAAAEAALRSALAHLPADQADRPRLEERLVRVQLSRGTLDDVESALTRQRKKVGDGSDAVSNPDDRILLGLLLTNRASRSGSAAGWEEAAAEIERLIAVIGHQAEDFPEHASALSTCEWELYQLTGEQARLDRAVTLAEWTLDAFPPDHPDGATVASNLCNLLADRAYATGSLDDVHAAVAYGRKAVALSLEPDPAAIVNLAKALSERFRLHGNLADLDEAIALCRTTDAESAIADSPAVQGSLALHLAMRYDETHRAEDLAEAIEVGRGVIRNERLPGPRRAGYHSNHAAALLTRHRLHHDIADLDEAVATARQALALVGPSAPDRSTFLSHLAGALAERHAVRPAAGDLHEAIDCLRTAIDATPEHHSDFPRLLHNLATLLGFRDGRSSAAPDEAMEVWRRAASLTAHPTMRLRVALDWGAEAAARDNWEQALDAYTTAVGLLPQLAWIGLGRTDQQRLLAKASGLASDAAASALFAGRPDRAVEVLEQARAVLFTGEWQWTADVAALRAIAPDLADQLTDIREQLGGQLVDESASRLLDAVRGAGANADARMALGRRWDEAVDAARRLPGLAAFLRDRPSPVLELPESSAAVIVNVSRYRCDALLITDHDVRVVPLRVSAREIADVAVSHLVMQSQHAYETSFKATAPAAALVREHSLTETLAWLWEHIARPVLDALGHTGPPAQGQPWPRVWWCPTSMLTHLPLHAAGEHESLGAAHGASDEPARDSVMDRVVSSYTPTLRALATALTTPVRHTEPRLLSVAPEPPDQRALPGARREPCPRGCPGPA</sequence>
<evidence type="ECO:0000313" key="2">
    <source>
        <dbReference type="EMBL" id="AYG78761.1"/>
    </source>
</evidence>
<feature type="region of interest" description="Disordered" evidence="1">
    <location>
        <begin position="1215"/>
        <end position="1248"/>
    </location>
</feature>